<reference evidence="2" key="2">
    <citation type="submission" date="2020-09" db="EMBL/GenBank/DDBJ databases">
        <authorList>
            <person name="Sun Q."/>
            <person name="Kim S."/>
        </authorList>
    </citation>
    <scope>NUCLEOTIDE SEQUENCE</scope>
    <source>
        <strain evidence="2">KCTC 12870</strain>
    </source>
</reference>
<keyword evidence="3" id="KW-1185">Reference proteome</keyword>
<dbReference type="AlphaFoldDB" id="A0A8J3DDH0"/>
<evidence type="ECO:0008006" key="4">
    <source>
        <dbReference type="Google" id="ProtNLM"/>
    </source>
</evidence>
<feature type="chain" id="PRO_5035316011" description="DUF3887 domain-containing protein" evidence="1">
    <location>
        <begin position="20"/>
        <end position="133"/>
    </location>
</feature>
<reference evidence="2" key="1">
    <citation type="journal article" date="2014" name="Int. J. Syst. Evol. Microbiol.">
        <title>Complete genome sequence of Corynebacterium casei LMG S-19264T (=DSM 44701T), isolated from a smear-ripened cheese.</title>
        <authorList>
            <consortium name="US DOE Joint Genome Institute (JGI-PGF)"/>
            <person name="Walter F."/>
            <person name="Albersmeier A."/>
            <person name="Kalinowski J."/>
            <person name="Ruckert C."/>
        </authorList>
    </citation>
    <scope>NUCLEOTIDE SEQUENCE</scope>
    <source>
        <strain evidence="2">KCTC 12870</strain>
    </source>
</reference>
<name>A0A8J3DDH0_9BACT</name>
<comment type="caution">
    <text evidence="2">The sequence shown here is derived from an EMBL/GenBank/DDBJ whole genome shotgun (WGS) entry which is preliminary data.</text>
</comment>
<keyword evidence="1" id="KW-0732">Signal</keyword>
<dbReference type="EMBL" id="BMXG01000044">
    <property type="protein sequence ID" value="GHC14159.1"/>
    <property type="molecule type" value="Genomic_DNA"/>
</dbReference>
<evidence type="ECO:0000313" key="3">
    <source>
        <dbReference type="Proteomes" id="UP000642829"/>
    </source>
</evidence>
<organism evidence="2 3">
    <name type="scientific">Cerasicoccus arenae</name>
    <dbReference type="NCBI Taxonomy" id="424488"/>
    <lineage>
        <taxon>Bacteria</taxon>
        <taxon>Pseudomonadati</taxon>
        <taxon>Verrucomicrobiota</taxon>
        <taxon>Opitutia</taxon>
        <taxon>Puniceicoccales</taxon>
        <taxon>Cerasicoccaceae</taxon>
        <taxon>Cerasicoccus</taxon>
    </lineage>
</organism>
<dbReference type="RefSeq" id="WP_189517622.1">
    <property type="nucleotide sequence ID" value="NZ_BMXG01000044.1"/>
</dbReference>
<protein>
    <recommendedName>
        <fullName evidence="4">DUF3887 domain-containing protein</fullName>
    </recommendedName>
</protein>
<evidence type="ECO:0000256" key="1">
    <source>
        <dbReference type="SAM" id="SignalP"/>
    </source>
</evidence>
<feature type="signal peptide" evidence="1">
    <location>
        <begin position="1"/>
        <end position="19"/>
    </location>
</feature>
<accession>A0A8J3DDH0</accession>
<evidence type="ECO:0000313" key="2">
    <source>
        <dbReference type="EMBL" id="GHC14159.1"/>
    </source>
</evidence>
<proteinExistence type="predicted"/>
<dbReference type="Proteomes" id="UP000642829">
    <property type="component" value="Unassembled WGS sequence"/>
</dbReference>
<gene>
    <name evidence="2" type="ORF">GCM10007047_34240</name>
</gene>
<sequence length="133" mass="15342">MKNIILILLLGLLSTSVYADRETEQSAVADIAPKLQEAWNDQDFEKLLALYHKVSRLRYEMEQIQDDEKVERIHLEMMKEFGEMKVIEVGSYDSKKKEFILSVTYSKKGKVDGAISISPNGDSWLIRDWDIDG</sequence>